<dbReference type="InterPro" id="IPR052752">
    <property type="entry name" value="NACHT-WD_repeat"/>
</dbReference>
<dbReference type="SUPFAM" id="SSF50998">
    <property type="entry name" value="Quinoprotein alcohol dehydrogenase-like"/>
    <property type="match status" value="1"/>
</dbReference>
<dbReference type="InterPro" id="IPR001680">
    <property type="entry name" value="WD40_rpt"/>
</dbReference>
<evidence type="ECO:0000313" key="6">
    <source>
        <dbReference type="EMBL" id="VVC42160.1"/>
    </source>
</evidence>
<evidence type="ECO:0000256" key="1">
    <source>
        <dbReference type="ARBA" id="ARBA00022574"/>
    </source>
</evidence>
<protein>
    <submittedName>
        <fullName evidence="6">Six-bladed beta-propeller, TolB-like,WD40-repeat-containing domain,WD40 repeat, conserved site,WD40/YVTN</fullName>
    </submittedName>
</protein>
<evidence type="ECO:0000256" key="3">
    <source>
        <dbReference type="PROSITE-ProRule" id="PRU00221"/>
    </source>
</evidence>
<dbReference type="Pfam" id="PF13401">
    <property type="entry name" value="AAA_22"/>
    <property type="match status" value="1"/>
</dbReference>
<dbReference type="InterPro" id="IPR049945">
    <property type="entry name" value="AAA_22"/>
</dbReference>
<feature type="repeat" description="WD" evidence="3">
    <location>
        <begin position="1194"/>
        <end position="1238"/>
    </location>
</feature>
<dbReference type="Proteomes" id="UP000325440">
    <property type="component" value="Unassembled WGS sequence"/>
</dbReference>
<reference evidence="6 7" key="1">
    <citation type="submission" date="2019-08" db="EMBL/GenBank/DDBJ databases">
        <authorList>
            <person name="Alioto T."/>
            <person name="Alioto T."/>
            <person name="Gomez Garrido J."/>
        </authorList>
    </citation>
    <scope>NUCLEOTIDE SEQUENCE [LARGE SCALE GENOMIC DNA]</scope>
</reference>
<evidence type="ECO:0000259" key="4">
    <source>
        <dbReference type="Pfam" id="PF13401"/>
    </source>
</evidence>
<dbReference type="InterPro" id="IPR027417">
    <property type="entry name" value="P-loop_NTPase"/>
</dbReference>
<dbReference type="SMART" id="SM00320">
    <property type="entry name" value="WD40"/>
    <property type="match status" value="4"/>
</dbReference>
<dbReference type="SUPFAM" id="SSF52540">
    <property type="entry name" value="P-loop containing nucleoside triphosphate hydrolases"/>
    <property type="match status" value="1"/>
</dbReference>
<dbReference type="Gene3D" id="3.40.50.300">
    <property type="entry name" value="P-loop containing nucleotide triphosphate hydrolases"/>
    <property type="match status" value="1"/>
</dbReference>
<dbReference type="EMBL" id="CABPRJ010001939">
    <property type="protein sequence ID" value="VVC42160.1"/>
    <property type="molecule type" value="Genomic_DNA"/>
</dbReference>
<dbReference type="Pfam" id="PF00400">
    <property type="entry name" value="WD40"/>
    <property type="match status" value="2"/>
</dbReference>
<accession>A0A5E4NKZ6</accession>
<dbReference type="PROSITE" id="PS50082">
    <property type="entry name" value="WD_REPEATS_2"/>
    <property type="match status" value="1"/>
</dbReference>
<dbReference type="OrthoDB" id="2325716at2759"/>
<dbReference type="Gene3D" id="2.130.10.10">
    <property type="entry name" value="YVTN repeat-like/Quinoprotein amine dehydrogenase"/>
    <property type="match status" value="2"/>
</dbReference>
<keyword evidence="1 3" id="KW-0853">WD repeat</keyword>
<organism evidence="6 7">
    <name type="scientific">Cinara cedri</name>
    <dbReference type="NCBI Taxonomy" id="506608"/>
    <lineage>
        <taxon>Eukaryota</taxon>
        <taxon>Metazoa</taxon>
        <taxon>Ecdysozoa</taxon>
        <taxon>Arthropoda</taxon>
        <taxon>Hexapoda</taxon>
        <taxon>Insecta</taxon>
        <taxon>Pterygota</taxon>
        <taxon>Neoptera</taxon>
        <taxon>Paraneoptera</taxon>
        <taxon>Hemiptera</taxon>
        <taxon>Sternorrhyncha</taxon>
        <taxon>Aphidomorpha</taxon>
        <taxon>Aphidoidea</taxon>
        <taxon>Aphididae</taxon>
        <taxon>Lachninae</taxon>
        <taxon>Cinara</taxon>
    </lineage>
</organism>
<evidence type="ECO:0000256" key="2">
    <source>
        <dbReference type="ARBA" id="ARBA00022737"/>
    </source>
</evidence>
<dbReference type="GO" id="GO:0016887">
    <property type="term" value="F:ATP hydrolysis activity"/>
    <property type="evidence" value="ECO:0007669"/>
    <property type="project" value="InterPro"/>
</dbReference>
<dbReference type="PANTHER" id="PTHR19871:SF37">
    <property type="entry name" value="GH25853P"/>
    <property type="match status" value="1"/>
</dbReference>
<keyword evidence="2" id="KW-0677">Repeat</keyword>
<dbReference type="PANTHER" id="PTHR19871">
    <property type="entry name" value="BETA TRANSDUCIN-RELATED PROTEIN"/>
    <property type="match status" value="1"/>
</dbReference>
<dbReference type="InterPro" id="IPR057588">
    <property type="entry name" value="NWD1/2-like_WH"/>
</dbReference>
<evidence type="ECO:0000259" key="5">
    <source>
        <dbReference type="Pfam" id="PF25469"/>
    </source>
</evidence>
<sequence length="1322" mass="148682">MGNYCSSKQKDGGIADEYLRKTRYKKNERKADKATNVIAVAKKGKHRDVAAIVDSTAVGTSTPIINNKTYNNNCRGTSNFIIPTIEETLVPSTDNGPLNEPLEPNNVSSSSTVASVNSAPEKCFTFTLPDGLKSISAETKQLILGVFEPTANLKTNKIVIYICVPNNKGFLNERRCLYENVLSTVRSKCAQICYELHIVDLYYDHQFQQECRLSDKAVRLAELQRQDQIGYVVPVVFVDDSLGPPVLPQVMTRQDYDLARSKTPEAGKLIEKWYMLDSQKNHYELRNEMMFETQESDEKHWHDEKVQLQLALMKVSDSKSLQSIYAEQIFVQEIYNEIVLHVELAKRSIWIMKNYEENSEKKCKNTAAESKKRLEQLSKHLKNELPETNIIFFEKNDDANECTKKIGSIITSMIESVEKEREKQEPTYGVDTVLLEELRLQSWFAHNTAKQSVRRDEAMERAKKYMVNGCARYPLILHGCPGSGKTTVMAALEKQCRLWNQDALVVARFADVSAYSSSLEQTLNSLAAQLDLVDTGKSTWFKHDVKSYSEQIKRMLSSIGAKRSVTLLVDGIDRFKNEDVSWISQFLNNNVKVIVSVTEPSIHFNKLRQNIKSADSYIRISNMTDEQINSMLVSSIVRSIAGETINNDGSAKTPFELHVRALFSKIRNLKQSPPPQPQSPENWIESIFDCVEMILGKDKVSIAINYMCATQFGLLDSEAVELLSSEKEFHSPDQIGTMTSSASIFWATINELLSSFLFWFKTDRYATVRWKNAAVAEAASQRYCTTSAQRFKTKILSYHEDQVITASNHTKRSLPKRRQMDECVHLHTDRAKVVKEHFGNLDWLLDKLNNGSVLQLLDELSAYEQDPEAVFLKDFLKAATPALVNNGNQLYSQMSLYPPTAERYRVLIDAPPFQTLIPLVPQVPPAEVAVPVEAPWKFDVVKRLNDDSNYVITVSTERKEISVWNVKTCTRVRTLRGIVHPTALKLIDNQRCIVLCERKLTVINLATGKVISKLKGVMNQNMPYFGLHSPTKLVALARSRMHVNLIDIETGTIEAYFKAGEDRFLNSLLVSGNGRVMVCGDETQKPFPLLVWNLTSRQLMYDLRIPFHEFVTQYSAITYEGHYVCCVAQEVDEPGPNFIVVYDLQSGTLFKKWKPGVNCVALDISSKDGCVLSGHENGQICIWDLTTGNCRWTLGGHVAPVTSLRLDPGGGSFVSLDTHTRDRTIKLWNVDTGQLISEFTPANPITAFEILPGGQYVVVASSDSTHPTILHLRGGPACRLTATSPDSAQTTTATTGPYGDEITALVVDLSEDFRDDVSAGPR</sequence>
<proteinExistence type="predicted"/>
<dbReference type="InterPro" id="IPR015943">
    <property type="entry name" value="WD40/YVTN_repeat-like_dom_sf"/>
</dbReference>
<feature type="domain" description="NWD1/2-like winged helix-turn-helix" evidence="5">
    <location>
        <begin position="682"/>
        <end position="788"/>
    </location>
</feature>
<feature type="domain" description="ORC1/DEAH AAA+ ATPase" evidence="4">
    <location>
        <begin position="473"/>
        <end position="597"/>
    </location>
</feature>
<keyword evidence="7" id="KW-1185">Reference proteome</keyword>
<gene>
    <name evidence="6" type="ORF">CINCED_3A015912</name>
</gene>
<dbReference type="InterPro" id="IPR011047">
    <property type="entry name" value="Quinoprotein_ADH-like_sf"/>
</dbReference>
<name>A0A5E4NKZ6_9HEMI</name>
<dbReference type="Pfam" id="PF25469">
    <property type="entry name" value="WHD_NWD1"/>
    <property type="match status" value="1"/>
</dbReference>
<evidence type="ECO:0000313" key="7">
    <source>
        <dbReference type="Proteomes" id="UP000325440"/>
    </source>
</evidence>